<dbReference type="EMBL" id="CP104557">
    <property type="protein sequence ID" value="UXH38767.1"/>
    <property type="molecule type" value="Genomic_DNA"/>
</dbReference>
<dbReference type="RefSeq" id="WP_261743889.1">
    <property type="nucleotide sequence ID" value="NZ_CP104557.1"/>
</dbReference>
<feature type="region of interest" description="Disordered" evidence="1">
    <location>
        <begin position="704"/>
        <end position="730"/>
    </location>
</feature>
<evidence type="ECO:0000313" key="2">
    <source>
        <dbReference type="EMBL" id="UXH38767.1"/>
    </source>
</evidence>
<dbReference type="Proteomes" id="UP001064504">
    <property type="component" value="Chromosome"/>
</dbReference>
<evidence type="ECO:0000313" key="3">
    <source>
        <dbReference type="Proteomes" id="UP001064504"/>
    </source>
</evidence>
<organism evidence="2 3">
    <name type="scientific">Pseudomonas promysalinigenes</name>
    <dbReference type="NCBI Taxonomy" id="485898"/>
    <lineage>
        <taxon>Bacteria</taxon>
        <taxon>Pseudomonadati</taxon>
        <taxon>Pseudomonadota</taxon>
        <taxon>Gammaproteobacteria</taxon>
        <taxon>Pseudomonadales</taxon>
        <taxon>Pseudomonadaceae</taxon>
        <taxon>Pseudomonas</taxon>
    </lineage>
</organism>
<keyword evidence="3" id="KW-1185">Reference proteome</keyword>
<name>A0ABY6AIE7_9PSED</name>
<gene>
    <name evidence="2" type="ORF">N5C08_17565</name>
</gene>
<sequence>MTPYLVSKFEKATLSALIRESFDADFADIFSKPQVSYLFKYLKELGAEGVLLEPEYIDREFLEDFSNYYVKRFGNNGYICSRLHFFKCPISHKDMDDLLLGRPGATLTAEFLQENYLGFMVIKPLTKTFVGKTCLRVVGEPNLGPGVRKKIARRYDVSLFGIDLYVDSIAFQEQDKVVAACATTAVWTALHGFPGRDVRSVTSCSQITTTALDLEDSSGNGFPNHELSNEQIQRALDAEGLRYHTTQLRERSSDWFADYVAAHVDSNLPVILTGMVYGLNRAADKKWDVVARGGHAITLLGYDFRGGVRSIYMHDDRLGPYARAQIITLKKLLGRDTPPGMADTWVIAISKRSDSGVWEKKAHEFLLPEVSIALAAKKARLAYTYAYTTAKRINVEIDRWMSFLSRVLGIDNQPTSHTIRLVTVSEARQGVVAFDAASQLGNSLVKGVFQHVVDEKAVERWEQEKIKFLTSHIARWQWQIDFLWGDHRTFRILLDATDIPSGNAISGVFIFDLIYGRITLEAFKELMGKLDPPEQPHFYNAFLKSLKRRADDYAGNLQKKYGDLRAPNYLKDDEVSDTGEGKNRTMRSFYDPSEKRLRTLFSAISKDKYRNLIWAIGKDGILYVAEDITKPVILGHPSMTGLQPARIAGEMWCEYDGKKHTWYVNSESGRYSRDYSTPSVYLDNAIRKIASIFPTEKFVLGGKRPRAEEAPAESPVEDNRNIAPQPNLEG</sequence>
<evidence type="ECO:0000256" key="1">
    <source>
        <dbReference type="SAM" id="MobiDB-lite"/>
    </source>
</evidence>
<reference evidence="2" key="1">
    <citation type="submission" date="2022-09" db="EMBL/GenBank/DDBJ databases">
        <title>Complete genome sequence of Pseudomonas promysalinigenes strain RL-WG26, a newly isolated PGPR with the potential for plant salinity stress alleviation.</title>
        <authorList>
            <person name="Ren L."/>
            <person name="Wang G."/>
            <person name="Hu H."/>
        </authorList>
    </citation>
    <scope>NUCLEOTIDE SEQUENCE</scope>
    <source>
        <strain evidence="2">RL-WG26</strain>
    </source>
</reference>
<protein>
    <recommendedName>
        <fullName evidence="4">Peptidase C39-like domain-containing protein</fullName>
    </recommendedName>
</protein>
<accession>A0ABY6AIE7</accession>
<evidence type="ECO:0008006" key="4">
    <source>
        <dbReference type="Google" id="ProtNLM"/>
    </source>
</evidence>
<proteinExistence type="predicted"/>